<comment type="similarity">
    <text evidence="1 5 8">Belongs to the aldehyde dehydrogenase family.</text>
</comment>
<reference evidence="10 11" key="1">
    <citation type="submission" date="2019-04" db="EMBL/GenBank/DDBJ databases">
        <title>Isachenkonia alkalipeptolytica gen. nov. sp. nov. a new anaerobic, alkiliphilic organothrophic bacterium capable to reduce synthesized ferrihydrite isolated from a soda lake.</title>
        <authorList>
            <person name="Toshchakov S.V."/>
            <person name="Zavarzina D.G."/>
            <person name="Zhilina T.N."/>
            <person name="Kostrikina N.A."/>
            <person name="Kublanov I.V."/>
        </authorList>
    </citation>
    <scope>NUCLEOTIDE SEQUENCE [LARGE SCALE GENOMIC DNA]</scope>
    <source>
        <strain evidence="10 11">Z-1701</strain>
    </source>
</reference>
<feature type="active site" evidence="6">
    <location>
        <position position="267"/>
    </location>
</feature>
<dbReference type="FunFam" id="3.40.309.10:FF:000009">
    <property type="entry name" value="Aldehyde dehydrogenase A"/>
    <property type="match status" value="1"/>
</dbReference>
<protein>
    <recommendedName>
        <fullName evidence="5">Aldehyde dehydrogenase</fullName>
    </recommendedName>
</protein>
<dbReference type="Pfam" id="PF00171">
    <property type="entry name" value="Aldedh"/>
    <property type="match status" value="1"/>
</dbReference>
<dbReference type="PROSITE" id="PS00687">
    <property type="entry name" value="ALDEHYDE_DEHYDR_GLU"/>
    <property type="match status" value="1"/>
</dbReference>
<evidence type="ECO:0000256" key="2">
    <source>
        <dbReference type="ARBA" id="ARBA00023002"/>
    </source>
</evidence>
<dbReference type="InterPro" id="IPR016162">
    <property type="entry name" value="Ald_DH_N"/>
</dbReference>
<evidence type="ECO:0000256" key="4">
    <source>
        <dbReference type="ARBA" id="ARBA00054572"/>
    </source>
</evidence>
<dbReference type="PIRSF" id="PIRSF036492">
    <property type="entry name" value="ALDH"/>
    <property type="match status" value="1"/>
</dbReference>
<dbReference type="InterPro" id="IPR015590">
    <property type="entry name" value="Aldehyde_DH_dom"/>
</dbReference>
<dbReference type="Gene3D" id="3.40.309.10">
    <property type="entry name" value="Aldehyde Dehydrogenase, Chain A, domain 2"/>
    <property type="match status" value="1"/>
</dbReference>
<dbReference type="InterPro" id="IPR029510">
    <property type="entry name" value="Ald_DH_CS_GLU"/>
</dbReference>
<dbReference type="GO" id="GO:0016620">
    <property type="term" value="F:oxidoreductase activity, acting on the aldehyde or oxo group of donors, NAD or NADP as acceptor"/>
    <property type="evidence" value="ECO:0007669"/>
    <property type="project" value="InterPro"/>
</dbReference>
<dbReference type="Gene3D" id="3.40.605.10">
    <property type="entry name" value="Aldehyde Dehydrogenase, Chain A, domain 1"/>
    <property type="match status" value="1"/>
</dbReference>
<dbReference type="FunFam" id="3.40.605.10:FF:000007">
    <property type="entry name" value="NAD/NADP-dependent betaine aldehyde dehydrogenase"/>
    <property type="match status" value="1"/>
</dbReference>
<gene>
    <name evidence="10" type="ORF">ISALK_12405</name>
</gene>
<comment type="catalytic activity">
    <reaction evidence="3">
        <text>(2S)-3-sulfolactaldehyde + NAD(+) + H2O = (2S)-3-sulfolactate + NADH + 2 H(+)</text>
        <dbReference type="Rhea" id="RHEA:47932"/>
        <dbReference type="ChEBI" id="CHEBI:15377"/>
        <dbReference type="ChEBI" id="CHEBI:15378"/>
        <dbReference type="ChEBI" id="CHEBI:57540"/>
        <dbReference type="ChEBI" id="CHEBI:57945"/>
        <dbReference type="ChEBI" id="CHEBI:61289"/>
        <dbReference type="ChEBI" id="CHEBI:90109"/>
        <dbReference type="EC" id="1.2.1.97"/>
    </reaction>
    <physiologicalReaction direction="left-to-right" evidence="3">
        <dbReference type="Rhea" id="RHEA:47933"/>
    </physiologicalReaction>
</comment>
<evidence type="ECO:0000256" key="1">
    <source>
        <dbReference type="ARBA" id="ARBA00009986"/>
    </source>
</evidence>
<name>A0AA44BET4_9CLOT</name>
<organism evidence="10 11">
    <name type="scientific">Isachenkonia alkalipeptolytica</name>
    <dbReference type="NCBI Taxonomy" id="2565777"/>
    <lineage>
        <taxon>Bacteria</taxon>
        <taxon>Bacillati</taxon>
        <taxon>Bacillota</taxon>
        <taxon>Clostridia</taxon>
        <taxon>Eubacteriales</taxon>
        <taxon>Clostridiaceae</taxon>
        <taxon>Isachenkonia</taxon>
    </lineage>
</organism>
<dbReference type="RefSeq" id="WP_160722813.1">
    <property type="nucleotide sequence ID" value="NZ_SUMG01000021.1"/>
</dbReference>
<dbReference type="InterPro" id="IPR016161">
    <property type="entry name" value="Ald_DH/histidinol_DH"/>
</dbReference>
<dbReference type="PANTHER" id="PTHR11699">
    <property type="entry name" value="ALDEHYDE DEHYDROGENASE-RELATED"/>
    <property type="match status" value="1"/>
</dbReference>
<proteinExistence type="inferred from homology"/>
<keyword evidence="11" id="KW-1185">Reference proteome</keyword>
<feature type="domain" description="Aldehyde dehydrogenase" evidence="9">
    <location>
        <begin position="3"/>
        <end position="448"/>
    </location>
</feature>
<evidence type="ECO:0000313" key="10">
    <source>
        <dbReference type="EMBL" id="NBG89292.1"/>
    </source>
</evidence>
<dbReference type="Proteomes" id="UP000449710">
    <property type="component" value="Unassembled WGS sequence"/>
</dbReference>
<comment type="caution">
    <text evidence="10">The sequence shown here is derived from an EMBL/GenBank/DDBJ whole genome shotgun (WGS) entry which is preliminary data.</text>
</comment>
<accession>A0AA44BET4</accession>
<dbReference type="GO" id="GO:0006081">
    <property type="term" value="P:aldehyde metabolic process"/>
    <property type="evidence" value="ECO:0007669"/>
    <property type="project" value="InterPro"/>
</dbReference>
<evidence type="ECO:0000259" key="9">
    <source>
        <dbReference type="Pfam" id="PF00171"/>
    </source>
</evidence>
<dbReference type="SUPFAM" id="SSF53720">
    <property type="entry name" value="ALDH-like"/>
    <property type="match status" value="1"/>
</dbReference>
<evidence type="ECO:0000256" key="5">
    <source>
        <dbReference type="PIRNR" id="PIRNR036492"/>
    </source>
</evidence>
<dbReference type="EMBL" id="SUMG01000021">
    <property type="protein sequence ID" value="NBG89292.1"/>
    <property type="molecule type" value="Genomic_DNA"/>
</dbReference>
<evidence type="ECO:0000313" key="11">
    <source>
        <dbReference type="Proteomes" id="UP000449710"/>
    </source>
</evidence>
<dbReference type="InterPro" id="IPR012394">
    <property type="entry name" value="Aldehyde_DH_NAD(P)"/>
</dbReference>
<keyword evidence="2 5" id="KW-0560">Oxidoreductase</keyword>
<dbReference type="CDD" id="cd07099">
    <property type="entry name" value="ALDH_DDALDH"/>
    <property type="match status" value="1"/>
</dbReference>
<dbReference type="AlphaFoldDB" id="A0AA44BET4"/>
<evidence type="ECO:0000256" key="8">
    <source>
        <dbReference type="RuleBase" id="RU003345"/>
    </source>
</evidence>
<evidence type="ECO:0000256" key="7">
    <source>
        <dbReference type="PROSITE-ProRule" id="PRU10007"/>
    </source>
</evidence>
<sequence length="508" mass="56627">MDTLQAINPSTGEIVGEYQRSNPVEVKKVVEDSQRSFENWKQVSIKKRMTYLKKIRKNIMDHLDEYANIISKDTGKVLTESLMSDILPTLEFLRYYEKNTEDFLKPKNRDTPLTFQGGESYITYKPLGVIGIISPWNFPFQLSMVPIITALAAGNTVVIKPSNVTPTIGALIDRIMIESGLPQGVVQVVQGGREVGAALIEAKPNKIFFTGSVATGKKIMEQASKHLIPVELELGGKDPMLVLKDANIDRAVEGALYGGFVNSGQVCISVERLYLQEEIAEEFMEKLKIRVKQLNIGSSKEDDIGAMTSVDQIVHVQKQIEDAVKMGAILETPVKIEKNFFYPVVLTGVNHEMEIMQEETFGPVLPIMTFKTQEEGVALANDSQYGLNASIWTKDRKNGEKIAGELITGNVMINDVVRNVVNPDLPFGGVKDSGIGKYHGPEGLYSFSLETSVMVNKGKDDREINWFPYSEKKYRGLTELLKSLNTDKNLLKKGGELLRVSKKLKKMD</sequence>
<dbReference type="InterPro" id="IPR016163">
    <property type="entry name" value="Ald_DH_C"/>
</dbReference>
<comment type="function">
    <text evidence="4">Part of the sulfo-TAL (or sulfo-SFT) pathway, a D-sulfoquinovose degradation pathway that produces sulfolactate (SL). Catalyzes the oxidation of 3-sulfolactaldehyde (SLA) to sulfolactate (SL).</text>
</comment>
<evidence type="ECO:0000256" key="3">
    <source>
        <dbReference type="ARBA" id="ARBA00050326"/>
    </source>
</evidence>
<feature type="active site" evidence="6 7">
    <location>
        <position position="233"/>
    </location>
</feature>
<evidence type="ECO:0000256" key="6">
    <source>
        <dbReference type="PIRSR" id="PIRSR036492-1"/>
    </source>
</evidence>